<dbReference type="EMBL" id="PNYB01000020">
    <property type="protein sequence ID" value="PMS19932.1"/>
    <property type="molecule type" value="Genomic_DNA"/>
</dbReference>
<evidence type="ECO:0000313" key="2">
    <source>
        <dbReference type="Proteomes" id="UP000235347"/>
    </source>
</evidence>
<accession>A0A2N7VS33</accession>
<sequence length="66" mass="7772">MELRVLGSIRRTRRSVRIFIVFRRKAASLPEACWWIQRWLETSFGTMALRGAPPDKAEHVSEMTRL</sequence>
<name>A0A2N7VS33_9BURK</name>
<protein>
    <submittedName>
        <fullName evidence="1">Uncharacterized protein</fullName>
    </submittedName>
</protein>
<dbReference type="Proteomes" id="UP000235347">
    <property type="component" value="Unassembled WGS sequence"/>
</dbReference>
<dbReference type="AlphaFoldDB" id="A0A2N7VS33"/>
<gene>
    <name evidence="1" type="ORF">C0Z19_20950</name>
</gene>
<proteinExistence type="predicted"/>
<evidence type="ECO:0000313" key="1">
    <source>
        <dbReference type="EMBL" id="PMS19932.1"/>
    </source>
</evidence>
<organism evidence="1 2">
    <name type="scientific">Trinickia soli</name>
    <dbReference type="NCBI Taxonomy" id="380675"/>
    <lineage>
        <taxon>Bacteria</taxon>
        <taxon>Pseudomonadati</taxon>
        <taxon>Pseudomonadota</taxon>
        <taxon>Betaproteobacteria</taxon>
        <taxon>Burkholderiales</taxon>
        <taxon>Burkholderiaceae</taxon>
        <taxon>Trinickia</taxon>
    </lineage>
</organism>
<keyword evidence="2" id="KW-1185">Reference proteome</keyword>
<comment type="caution">
    <text evidence="1">The sequence shown here is derived from an EMBL/GenBank/DDBJ whole genome shotgun (WGS) entry which is preliminary data.</text>
</comment>
<reference evidence="1 2" key="1">
    <citation type="submission" date="2018-01" db="EMBL/GenBank/DDBJ databases">
        <title>Whole genome analyses suggest that Burkholderia sensu lato contains two further novel genera in the rhizoxinica-symbiotica group Mycetohabitans gen. nov., and Trinickia gen. nov.: implications for the evolution of diazotrophy and nodulation in the Burkholderiaceae.</title>
        <authorList>
            <person name="Estrada-de los Santos P."/>
            <person name="Palmer M."/>
            <person name="Chavez-Ramirez B."/>
            <person name="Beukes C."/>
            <person name="Steenkamp E.T."/>
            <person name="Hirsch A.M."/>
            <person name="Manyaka P."/>
            <person name="Maluk M."/>
            <person name="Lafos M."/>
            <person name="Crook M."/>
            <person name="Gross E."/>
            <person name="Simon M.F."/>
            <person name="Bueno dos Reis Junior F."/>
            <person name="Poole P.S."/>
            <person name="Venter S.N."/>
            <person name="James E.K."/>
        </authorList>
    </citation>
    <scope>NUCLEOTIDE SEQUENCE [LARGE SCALE GENOMIC DNA]</scope>
    <source>
        <strain evidence="1 2">GP25-8</strain>
    </source>
</reference>